<protein>
    <submittedName>
        <fullName evidence="3">Nitroimidazol reductase NimA, pyridoxamine 5'-phosphate oxidase superfamily</fullName>
    </submittedName>
</protein>
<dbReference type="Proteomes" id="UP000198967">
    <property type="component" value="Unassembled WGS sequence"/>
</dbReference>
<dbReference type="EMBL" id="FNBE01000035">
    <property type="protein sequence ID" value="SDH68471.1"/>
    <property type="molecule type" value="Genomic_DNA"/>
</dbReference>
<dbReference type="Gene3D" id="2.30.110.10">
    <property type="entry name" value="Electron Transport, Fmn-binding Protein, Chain A"/>
    <property type="match status" value="1"/>
</dbReference>
<gene>
    <name evidence="3" type="ORF">SAMN05216377_1358</name>
</gene>
<evidence type="ECO:0000256" key="1">
    <source>
        <dbReference type="ARBA" id="ARBA00023002"/>
    </source>
</evidence>
<keyword evidence="1" id="KW-0560">Oxidoreductase</keyword>
<dbReference type="RefSeq" id="WP_093089848.1">
    <property type="nucleotide sequence ID" value="NZ_FNBE01000035.1"/>
</dbReference>
<dbReference type="PANTHER" id="PTHR35176">
    <property type="entry name" value="HEME OXYGENASE HI_0854-RELATED"/>
    <property type="match status" value="1"/>
</dbReference>
<dbReference type="STRING" id="366584.SAMN05216377_1358"/>
<evidence type="ECO:0000259" key="2">
    <source>
        <dbReference type="Pfam" id="PF01243"/>
    </source>
</evidence>
<dbReference type="GO" id="GO:0005829">
    <property type="term" value="C:cytosol"/>
    <property type="evidence" value="ECO:0007669"/>
    <property type="project" value="TreeGrafter"/>
</dbReference>
<organism evidence="3 4">
    <name type="scientific">Pseudonocardia oroxyli</name>
    <dbReference type="NCBI Taxonomy" id="366584"/>
    <lineage>
        <taxon>Bacteria</taxon>
        <taxon>Bacillati</taxon>
        <taxon>Actinomycetota</taxon>
        <taxon>Actinomycetes</taxon>
        <taxon>Pseudonocardiales</taxon>
        <taxon>Pseudonocardiaceae</taxon>
        <taxon>Pseudonocardia</taxon>
    </lineage>
</organism>
<sequence>MDFDVDEFLQAPLTARVATSGPTVRPTWFLWEERAFWILTGPWSRLAAHVEADARVALTVDVCDVTSGLVRQVIARGRGEIVPFDVARGRRKLTRYLGPDESLWDTRFRDYLTAGSAGRGTVWLRIRPERMTATDLSYRVPAE</sequence>
<dbReference type="OrthoDB" id="2664130at2"/>
<dbReference type="InterPro" id="IPR012349">
    <property type="entry name" value="Split_barrel_FMN-bd"/>
</dbReference>
<keyword evidence="4" id="KW-1185">Reference proteome</keyword>
<accession>A0A1G8EF52</accession>
<reference evidence="3 4" key="1">
    <citation type="submission" date="2016-10" db="EMBL/GenBank/DDBJ databases">
        <authorList>
            <person name="de Groot N.N."/>
        </authorList>
    </citation>
    <scope>NUCLEOTIDE SEQUENCE [LARGE SCALE GENOMIC DNA]</scope>
    <source>
        <strain evidence="3 4">CGMCC 4.3143</strain>
    </source>
</reference>
<evidence type="ECO:0000313" key="4">
    <source>
        <dbReference type="Proteomes" id="UP000198967"/>
    </source>
</evidence>
<dbReference type="InterPro" id="IPR011576">
    <property type="entry name" value="Pyridox_Oxase_N"/>
</dbReference>
<dbReference type="GO" id="GO:0016627">
    <property type="term" value="F:oxidoreductase activity, acting on the CH-CH group of donors"/>
    <property type="evidence" value="ECO:0007669"/>
    <property type="project" value="TreeGrafter"/>
</dbReference>
<dbReference type="Pfam" id="PF01243">
    <property type="entry name" value="PNPOx_N"/>
    <property type="match status" value="1"/>
</dbReference>
<dbReference type="GO" id="GO:0070967">
    <property type="term" value="F:coenzyme F420 binding"/>
    <property type="evidence" value="ECO:0007669"/>
    <property type="project" value="TreeGrafter"/>
</dbReference>
<dbReference type="PANTHER" id="PTHR35176:SF6">
    <property type="entry name" value="HEME OXYGENASE HI_0854-RELATED"/>
    <property type="match status" value="1"/>
</dbReference>
<proteinExistence type="predicted"/>
<dbReference type="InterPro" id="IPR052019">
    <property type="entry name" value="F420H2_bilvrd_red/Heme_oxyg"/>
</dbReference>
<evidence type="ECO:0000313" key="3">
    <source>
        <dbReference type="EMBL" id="SDH68471.1"/>
    </source>
</evidence>
<dbReference type="SUPFAM" id="SSF50475">
    <property type="entry name" value="FMN-binding split barrel"/>
    <property type="match status" value="1"/>
</dbReference>
<feature type="domain" description="Pyridoxamine 5'-phosphate oxidase N-terminal" evidence="2">
    <location>
        <begin position="5"/>
        <end position="84"/>
    </location>
</feature>
<dbReference type="AlphaFoldDB" id="A0A1G8EF52"/>
<name>A0A1G8EF52_PSEOR</name>